<evidence type="ECO:0000313" key="3">
    <source>
        <dbReference type="Proteomes" id="UP000257131"/>
    </source>
</evidence>
<name>A0A3D9BVL4_9RHOB</name>
<dbReference type="InterPro" id="IPR002060">
    <property type="entry name" value="Squ/phyt_synthse"/>
</dbReference>
<sequence>MARTDRLRGAGGRLVYGAEAFGRADAAGLDRGDDPGDGRGLLASGLRDAGDRPRHRLPGLGGHRRGGRGARRRALARRGADAAPHRERGADPRRDRRPQGRGLSGVAGRDDLGACAELVRRGDPDRFRAAMAARPSARGVLFPLYAFNLEVARAPWVVSEPMLAEIRLQWWREALEEIAEGQPARRHEVVQPLARALDAEGARLLDTLVAARRADLERAPFADEAALWDYLDATAGTLHWVAARALGAAEEDVVRAAGQAQGLAAWLSAVPELEARGRLPLPDGRGEAVARLAKEGLGRLGQARKRRAAVSREARAALIDLAGSAAILARAAAAPARVAEGRLAPNPLRERLALIAAASGRW</sequence>
<keyword evidence="3" id="KW-1185">Reference proteome</keyword>
<dbReference type="Pfam" id="PF00494">
    <property type="entry name" value="SQS_PSY"/>
    <property type="match status" value="1"/>
</dbReference>
<dbReference type="AlphaFoldDB" id="A0A3D9BVL4"/>
<dbReference type="SUPFAM" id="SSF48576">
    <property type="entry name" value="Terpenoid synthases"/>
    <property type="match status" value="1"/>
</dbReference>
<feature type="compositionally biased region" description="Basic residues" evidence="1">
    <location>
        <begin position="53"/>
        <end position="76"/>
    </location>
</feature>
<evidence type="ECO:0000313" key="2">
    <source>
        <dbReference type="EMBL" id="REC57573.1"/>
    </source>
</evidence>
<feature type="region of interest" description="Disordered" evidence="1">
    <location>
        <begin position="25"/>
        <end position="108"/>
    </location>
</feature>
<dbReference type="InterPro" id="IPR008949">
    <property type="entry name" value="Isoprenoid_synthase_dom_sf"/>
</dbReference>
<dbReference type="OrthoDB" id="9814909at2"/>
<organism evidence="2 3">
    <name type="scientific">Rhodosalinus sediminis</name>
    <dbReference type="NCBI Taxonomy" id="1940533"/>
    <lineage>
        <taxon>Bacteria</taxon>
        <taxon>Pseudomonadati</taxon>
        <taxon>Pseudomonadota</taxon>
        <taxon>Alphaproteobacteria</taxon>
        <taxon>Rhodobacterales</taxon>
        <taxon>Paracoccaceae</taxon>
        <taxon>Rhodosalinus</taxon>
    </lineage>
</organism>
<comment type="caution">
    <text evidence="2">The sequence shown here is derived from an EMBL/GenBank/DDBJ whole genome shotgun (WGS) entry which is preliminary data.</text>
</comment>
<dbReference type="Gene3D" id="1.10.600.10">
    <property type="entry name" value="Farnesyl Diphosphate Synthase"/>
    <property type="match status" value="1"/>
</dbReference>
<gene>
    <name evidence="2" type="ORF">DRV84_06890</name>
</gene>
<dbReference type="EMBL" id="QOHR01000006">
    <property type="protein sequence ID" value="REC57573.1"/>
    <property type="molecule type" value="Genomic_DNA"/>
</dbReference>
<protein>
    <submittedName>
        <fullName evidence="2">Phytoene synthase</fullName>
    </submittedName>
</protein>
<feature type="compositionally biased region" description="Basic and acidic residues" evidence="1">
    <location>
        <begin position="78"/>
        <end position="98"/>
    </location>
</feature>
<reference evidence="2 3" key="1">
    <citation type="journal article" date="2017" name="Int. J. Syst. Evol. Microbiol.">
        <title>Rhodosalinus sediminis gen. nov., sp. nov., isolated from marine saltern.</title>
        <authorList>
            <person name="Guo L.Y."/>
            <person name="Ling S.K."/>
            <person name="Li C.M."/>
            <person name="Chen G.J."/>
            <person name="Du Z.J."/>
        </authorList>
    </citation>
    <scope>NUCLEOTIDE SEQUENCE [LARGE SCALE GENOMIC DNA]</scope>
    <source>
        <strain evidence="2 3">WDN1C137</strain>
    </source>
</reference>
<evidence type="ECO:0000256" key="1">
    <source>
        <dbReference type="SAM" id="MobiDB-lite"/>
    </source>
</evidence>
<accession>A0A3D9BVL4</accession>
<feature type="compositionally biased region" description="Basic and acidic residues" evidence="1">
    <location>
        <begin position="28"/>
        <end position="37"/>
    </location>
</feature>
<proteinExistence type="predicted"/>
<dbReference type="Proteomes" id="UP000257131">
    <property type="component" value="Unassembled WGS sequence"/>
</dbReference>